<keyword evidence="1" id="KW-0812">Transmembrane</keyword>
<protein>
    <submittedName>
        <fullName evidence="2">Uncharacterized protein</fullName>
    </submittedName>
</protein>
<keyword evidence="1" id="KW-0472">Membrane</keyword>
<sequence>MRILMMLQQQTRGFRALFSIFKVKLPFVSTGVLSLLVIPIFVGLPTVNLIHIKTNHYHRAHSPVRFKHFPPNIASGPTGDLVYVQILGPRKF</sequence>
<dbReference type="EMBL" id="CP097510">
    <property type="protein sequence ID" value="URE25176.1"/>
    <property type="molecule type" value="Genomic_DNA"/>
</dbReference>
<feature type="transmembrane region" description="Helical" evidence="1">
    <location>
        <begin position="21"/>
        <end position="44"/>
    </location>
</feature>
<dbReference type="AlphaFoldDB" id="A0A9E7KPW8"/>
<proteinExistence type="predicted"/>
<dbReference type="Proteomes" id="UP001055439">
    <property type="component" value="Chromosome 8"/>
</dbReference>
<keyword evidence="3" id="KW-1185">Reference proteome</keyword>
<organism evidence="2 3">
    <name type="scientific">Musa troglodytarum</name>
    <name type="common">fe'i banana</name>
    <dbReference type="NCBI Taxonomy" id="320322"/>
    <lineage>
        <taxon>Eukaryota</taxon>
        <taxon>Viridiplantae</taxon>
        <taxon>Streptophyta</taxon>
        <taxon>Embryophyta</taxon>
        <taxon>Tracheophyta</taxon>
        <taxon>Spermatophyta</taxon>
        <taxon>Magnoliopsida</taxon>
        <taxon>Liliopsida</taxon>
        <taxon>Zingiberales</taxon>
        <taxon>Musaceae</taxon>
        <taxon>Musa</taxon>
    </lineage>
</organism>
<keyword evidence="1" id="KW-1133">Transmembrane helix</keyword>
<name>A0A9E7KPW8_9LILI</name>
<accession>A0A9E7KPW8</accession>
<evidence type="ECO:0000313" key="2">
    <source>
        <dbReference type="EMBL" id="URE25176.1"/>
    </source>
</evidence>
<reference evidence="2" key="1">
    <citation type="submission" date="2022-05" db="EMBL/GenBank/DDBJ databases">
        <title>The Musa troglodytarum L. genome provides insights into the mechanism of non-climacteric behaviour and enrichment of carotenoids.</title>
        <authorList>
            <person name="Wang J."/>
        </authorList>
    </citation>
    <scope>NUCLEOTIDE SEQUENCE</scope>
    <source>
        <tissue evidence="2">Leaf</tissue>
    </source>
</reference>
<gene>
    <name evidence="2" type="ORF">MUK42_12307</name>
</gene>
<evidence type="ECO:0000313" key="3">
    <source>
        <dbReference type="Proteomes" id="UP001055439"/>
    </source>
</evidence>
<evidence type="ECO:0000256" key="1">
    <source>
        <dbReference type="SAM" id="Phobius"/>
    </source>
</evidence>